<dbReference type="Pfam" id="PF00535">
    <property type="entry name" value="Glycos_transf_2"/>
    <property type="match status" value="1"/>
</dbReference>
<accession>A0AAE3CI19</accession>
<evidence type="ECO:0000259" key="1">
    <source>
        <dbReference type="Pfam" id="PF00535"/>
    </source>
</evidence>
<dbReference type="EMBL" id="JAANGI010000001">
    <property type="protein sequence ID" value="MBT8591822.1"/>
    <property type="molecule type" value="Genomic_DNA"/>
</dbReference>
<feature type="domain" description="Glycosyltransferase 2-like" evidence="1">
    <location>
        <begin position="6"/>
        <end position="173"/>
    </location>
</feature>
<reference evidence="2" key="1">
    <citation type="journal article" date="2021" name="Genome Biol. Evol.">
        <title>Continental-Scale Gene Flow Prevents Allopatric Divergence of Pelagic Freshwater Bacteria.</title>
        <authorList>
            <person name="Hoetzinger M."/>
            <person name="Pitt A."/>
            <person name="Huemer A."/>
            <person name="Hahn M.W."/>
        </authorList>
    </citation>
    <scope>NUCLEOTIDE SEQUENCE</scope>
    <source>
        <strain evidence="2">AP-YLGG-20-G6</strain>
    </source>
</reference>
<evidence type="ECO:0000313" key="2">
    <source>
        <dbReference type="EMBL" id="MBT8591822.1"/>
    </source>
</evidence>
<dbReference type="Gene3D" id="3.90.550.10">
    <property type="entry name" value="Spore Coat Polysaccharide Biosynthesis Protein SpsA, Chain A"/>
    <property type="match status" value="1"/>
</dbReference>
<dbReference type="InterPro" id="IPR001173">
    <property type="entry name" value="Glyco_trans_2-like"/>
</dbReference>
<dbReference type="Proteomes" id="UP000762271">
    <property type="component" value="Unassembled WGS sequence"/>
</dbReference>
<dbReference type="AlphaFoldDB" id="A0AAE3CI19"/>
<dbReference type="GO" id="GO:0016758">
    <property type="term" value="F:hexosyltransferase activity"/>
    <property type="evidence" value="ECO:0007669"/>
    <property type="project" value="UniProtKB-ARBA"/>
</dbReference>
<name>A0AAE3CI19_9BURK</name>
<protein>
    <submittedName>
        <fullName evidence="2">Glycosyltransferase family 2 protein</fullName>
    </submittedName>
</protein>
<dbReference type="PANTHER" id="PTHR22916">
    <property type="entry name" value="GLYCOSYLTRANSFERASE"/>
    <property type="match status" value="1"/>
</dbReference>
<proteinExistence type="predicted"/>
<evidence type="ECO:0000313" key="3">
    <source>
        <dbReference type="Proteomes" id="UP000762271"/>
    </source>
</evidence>
<dbReference type="CDD" id="cd00761">
    <property type="entry name" value="Glyco_tranf_GTA_type"/>
    <property type="match status" value="1"/>
</dbReference>
<dbReference type="SUPFAM" id="SSF53448">
    <property type="entry name" value="Nucleotide-diphospho-sugar transferases"/>
    <property type="match status" value="1"/>
</dbReference>
<gene>
    <name evidence="2" type="ORF">G6693_07785</name>
</gene>
<comment type="caution">
    <text evidence="2">The sequence shown here is derived from an EMBL/GenBank/DDBJ whole genome shotgun (WGS) entry which is preliminary data.</text>
</comment>
<dbReference type="InterPro" id="IPR029044">
    <property type="entry name" value="Nucleotide-diphossugar_trans"/>
</dbReference>
<dbReference type="PANTHER" id="PTHR22916:SF3">
    <property type="entry name" value="UDP-GLCNAC:BETAGAL BETA-1,3-N-ACETYLGLUCOSAMINYLTRANSFERASE-LIKE PROTEIN 1"/>
    <property type="match status" value="1"/>
</dbReference>
<sequence>MTPAVSICIPTYSQTEFLKQTLDSVVTQTYTDYELIISDDSPHDSVEKLLEHYDFSGKLVYVKNELALGSPANWNQAARLAKGQFIKFLHHDDGFSSPASLAEFVALIGKDSKVGIAFSGVNTQSAKDKSSEHQYASQKDLLSLKTDPMALMLKNCIGPPSATIIRREFFKEYREHLKWLVDIFQYGEILKDTHFTATQKPLIYSTSDAEHQVTQFFKRNPQLMLAEYLYFFDFFKKSDHKMASPYSNYLAELVLKNHIQTEADIRQAGYAGPIPSQVEDVLGLSDYKKRQILWMLRLKRKLHEFLL</sequence>
<organism evidence="2 3">
    <name type="scientific">Polynucleobacter paneuropaeus</name>
    <dbReference type="NCBI Taxonomy" id="2527775"/>
    <lineage>
        <taxon>Bacteria</taxon>
        <taxon>Pseudomonadati</taxon>
        <taxon>Pseudomonadota</taxon>
        <taxon>Betaproteobacteria</taxon>
        <taxon>Burkholderiales</taxon>
        <taxon>Burkholderiaceae</taxon>
        <taxon>Polynucleobacter</taxon>
    </lineage>
</organism>